<accession>A0A816INJ5</accession>
<protein>
    <submittedName>
        <fullName evidence="1">(rape) hypothetical protein</fullName>
    </submittedName>
</protein>
<dbReference type="EMBL" id="HG994367">
    <property type="protein sequence ID" value="CAF1707774.1"/>
    <property type="molecule type" value="Genomic_DNA"/>
</dbReference>
<dbReference type="AlphaFoldDB" id="A0A816INJ5"/>
<reference evidence="1" key="1">
    <citation type="submission" date="2021-01" db="EMBL/GenBank/DDBJ databases">
        <authorList>
            <consortium name="Genoscope - CEA"/>
            <person name="William W."/>
        </authorList>
    </citation>
    <scope>NUCLEOTIDE SEQUENCE</scope>
</reference>
<organism evidence="1">
    <name type="scientific">Brassica napus</name>
    <name type="common">Rape</name>
    <dbReference type="NCBI Taxonomy" id="3708"/>
    <lineage>
        <taxon>Eukaryota</taxon>
        <taxon>Viridiplantae</taxon>
        <taxon>Streptophyta</taxon>
        <taxon>Embryophyta</taxon>
        <taxon>Tracheophyta</taxon>
        <taxon>Spermatophyta</taxon>
        <taxon>Magnoliopsida</taxon>
        <taxon>eudicotyledons</taxon>
        <taxon>Gunneridae</taxon>
        <taxon>Pentapetalae</taxon>
        <taxon>rosids</taxon>
        <taxon>malvids</taxon>
        <taxon>Brassicales</taxon>
        <taxon>Brassicaceae</taxon>
        <taxon>Brassiceae</taxon>
        <taxon>Brassica</taxon>
    </lineage>
</organism>
<sequence length="101" mass="11112">MIGDRGFGLLTFRLTVSPPFSSVVDATGTTQSELAPELAGSVAAAFIPELYRFVIFETLRVCSMKSWNNSIRILINVTHLNVSVRGGWEPCLPENANRVRT</sequence>
<dbReference type="Proteomes" id="UP001295469">
    <property type="component" value="Chromosome C03"/>
</dbReference>
<proteinExistence type="predicted"/>
<evidence type="ECO:0000313" key="1">
    <source>
        <dbReference type="EMBL" id="CAF1707774.1"/>
    </source>
</evidence>
<gene>
    <name evidence="1" type="ORF">DARMORV10_C03P64950.1</name>
</gene>
<name>A0A816INJ5_BRANA</name>